<feature type="coiled-coil region" evidence="3">
    <location>
        <begin position="452"/>
        <end position="479"/>
    </location>
</feature>
<dbReference type="Pfam" id="PF01926">
    <property type="entry name" value="MMR_HSR1"/>
    <property type="match status" value="1"/>
</dbReference>
<dbReference type="InterPro" id="IPR006074">
    <property type="entry name" value="GTP1-OBG_CS"/>
</dbReference>
<dbReference type="Pfam" id="PF01018">
    <property type="entry name" value="GTP1_OBG"/>
    <property type="match status" value="1"/>
</dbReference>
<sequence length="790" mass="84340">MDLRSINIRSGACCYGGALTHFRKRSIDNWRPVRCTYCFYNGRRKACITASAVQGKSVSQSTRSFEVGNLKSGPAGDPKEAHLIFDEVFITVKSGHGGNAEIVEAKRGKWVENFKYKPGGNQAKKIWLPASTPGDGADGADVILLCDPEVDNLLHLHERKTYTGRDGSGANPTTGSGGPKRNKDIKKAVTPPLYIRVPQGTVVKRKSTGALLGELINPGDKILVAKGGKGGSGVKAPTREQNIREMRRQYKLAEKTGAEVVAIEDQNWKAETKGLPGQEMGLQLILRVVADVGIVGFPNAGKSSLLAATTRAKPEVAAYPFTTLMPNLGVMSSHVSSSSPSPSGITSADNSPTKAQSSSSAPVLADLPGLIEGAHMGKGLGRMFLRHLRRTRALLHVVDAAAADPATDYYAVREELRMYNPEYCSRPHVVALNKMDIEDAGSLREELTGAVSAAAERLLKEWEEAVAEAAAEAAAEAQAGALKRDVVELPSSSGSGGRVTREGRETGRLSGMKGKMNVSSTDKRGAQLNAKARLSSGRGSGKAALCGARSKTGGGRLRAGVSGMHSSKSTLSWKPNIPVAIVQCSALTGEGLEELQAALRKALDLQYQLSSQGRQVESRRQPQHITVQGGDHGDTSIERRLSEAGISQADAEEGESADLVLEEELSEEERWLIGLTEEQLAELEAADASSFEAEPNPDGTAWSLKYTKMQAVQEQEEEQEEEEESVEDEAVQTSIAASSLSAEEVGDVTSNLGDGSEVVEVEVCEDSLLTEQETGLMQLSDEELLALVQD</sequence>
<evidence type="ECO:0000256" key="1">
    <source>
        <dbReference type="ARBA" id="ARBA00022741"/>
    </source>
</evidence>
<dbReference type="InterPro" id="IPR006169">
    <property type="entry name" value="GTP1_OBG_dom"/>
</dbReference>
<dbReference type="EMBL" id="BEGY01000003">
    <property type="protein sequence ID" value="GAX73462.1"/>
    <property type="molecule type" value="Genomic_DNA"/>
</dbReference>
<evidence type="ECO:0000256" key="4">
    <source>
        <dbReference type="SAM" id="MobiDB-lite"/>
    </source>
</evidence>
<feature type="compositionally biased region" description="Low complexity" evidence="4">
    <location>
        <begin position="332"/>
        <end position="343"/>
    </location>
</feature>
<dbReference type="PROSITE" id="PS51710">
    <property type="entry name" value="G_OBG"/>
    <property type="match status" value="1"/>
</dbReference>
<dbReference type="InterPro" id="IPR027417">
    <property type="entry name" value="P-loop_NTPase"/>
</dbReference>
<dbReference type="GO" id="GO:0003924">
    <property type="term" value="F:GTPase activity"/>
    <property type="evidence" value="ECO:0007669"/>
    <property type="project" value="InterPro"/>
</dbReference>
<dbReference type="PANTHER" id="PTHR11702">
    <property type="entry name" value="DEVELOPMENTALLY REGULATED GTP-BINDING PROTEIN-RELATED"/>
    <property type="match status" value="1"/>
</dbReference>
<feature type="compositionally biased region" description="Polar residues" evidence="4">
    <location>
        <begin position="344"/>
        <end position="361"/>
    </location>
</feature>
<feature type="region of interest" description="Disordered" evidence="4">
    <location>
        <begin position="710"/>
        <end position="754"/>
    </location>
</feature>
<keyword evidence="1" id="KW-0547">Nucleotide-binding</keyword>
<dbReference type="GO" id="GO:0042254">
    <property type="term" value="P:ribosome biogenesis"/>
    <property type="evidence" value="ECO:0007669"/>
    <property type="project" value="UniProtKB-UniRule"/>
</dbReference>
<comment type="caution">
    <text evidence="7">The sequence shown here is derived from an EMBL/GenBank/DDBJ whole genome shotgun (WGS) entry which is preliminary data.</text>
</comment>
<evidence type="ECO:0000259" key="5">
    <source>
        <dbReference type="PROSITE" id="PS51710"/>
    </source>
</evidence>
<name>A0A250WS15_9CHLO</name>
<dbReference type="OrthoDB" id="347018at2759"/>
<keyword evidence="8" id="KW-1185">Reference proteome</keyword>
<dbReference type="Gene3D" id="3.40.50.300">
    <property type="entry name" value="P-loop containing nucleotide triphosphate hydrolases"/>
    <property type="match status" value="1"/>
</dbReference>
<dbReference type="GO" id="GO:0005525">
    <property type="term" value="F:GTP binding"/>
    <property type="evidence" value="ECO:0007669"/>
    <property type="project" value="UniProtKB-KW"/>
</dbReference>
<evidence type="ECO:0000259" key="6">
    <source>
        <dbReference type="PROSITE" id="PS51883"/>
    </source>
</evidence>
<evidence type="ECO:0000313" key="7">
    <source>
        <dbReference type="EMBL" id="GAX73462.1"/>
    </source>
</evidence>
<organism evidence="7 8">
    <name type="scientific">Chlamydomonas eustigma</name>
    <dbReference type="NCBI Taxonomy" id="1157962"/>
    <lineage>
        <taxon>Eukaryota</taxon>
        <taxon>Viridiplantae</taxon>
        <taxon>Chlorophyta</taxon>
        <taxon>core chlorophytes</taxon>
        <taxon>Chlorophyceae</taxon>
        <taxon>CS clade</taxon>
        <taxon>Chlamydomonadales</taxon>
        <taxon>Chlamydomonadaceae</taxon>
        <taxon>Chlamydomonas</taxon>
    </lineage>
</organism>
<dbReference type="AlphaFoldDB" id="A0A250WS15"/>
<dbReference type="Proteomes" id="UP000232323">
    <property type="component" value="Unassembled WGS sequence"/>
</dbReference>
<feature type="region of interest" description="Disordered" evidence="4">
    <location>
        <begin position="486"/>
        <end position="525"/>
    </location>
</feature>
<feature type="domain" description="OBG-type G" evidence="5">
    <location>
        <begin position="290"/>
        <end position="511"/>
    </location>
</feature>
<gene>
    <name evidence="7" type="ORF">CEUSTIGMA_g914.t1</name>
</gene>
<keyword evidence="3" id="KW-0175">Coiled coil</keyword>
<feature type="domain" description="Obg" evidence="6">
    <location>
        <begin position="82"/>
        <end position="289"/>
    </location>
</feature>
<dbReference type="PRINTS" id="PR00326">
    <property type="entry name" value="GTP1OBG"/>
</dbReference>
<protein>
    <recommendedName>
        <fullName evidence="9">OBG-type G domain-containing protein</fullName>
    </recommendedName>
</protein>
<evidence type="ECO:0000256" key="2">
    <source>
        <dbReference type="ARBA" id="ARBA00023134"/>
    </source>
</evidence>
<dbReference type="SUPFAM" id="SSF82051">
    <property type="entry name" value="Obg GTP-binding protein N-terminal domain"/>
    <property type="match status" value="1"/>
</dbReference>
<feature type="compositionally biased region" description="Acidic residues" evidence="4">
    <location>
        <begin position="714"/>
        <end position="730"/>
    </location>
</feature>
<dbReference type="InterPro" id="IPR031167">
    <property type="entry name" value="G_OBG"/>
</dbReference>
<dbReference type="PROSITE" id="PS00905">
    <property type="entry name" value="GTP1_OBG"/>
    <property type="match status" value="1"/>
</dbReference>
<evidence type="ECO:0000256" key="3">
    <source>
        <dbReference type="SAM" id="Coils"/>
    </source>
</evidence>
<keyword evidence="2" id="KW-0342">GTP-binding</keyword>
<dbReference type="CDD" id="cd01898">
    <property type="entry name" value="Obg"/>
    <property type="match status" value="1"/>
</dbReference>
<dbReference type="STRING" id="1157962.A0A250WS15"/>
<dbReference type="GO" id="GO:0005739">
    <property type="term" value="C:mitochondrion"/>
    <property type="evidence" value="ECO:0007669"/>
    <property type="project" value="TreeGrafter"/>
</dbReference>
<dbReference type="Gene3D" id="2.70.210.12">
    <property type="entry name" value="GTP1/OBG domain"/>
    <property type="match status" value="1"/>
</dbReference>
<proteinExistence type="predicted"/>
<dbReference type="PROSITE" id="PS51883">
    <property type="entry name" value="OBG"/>
    <property type="match status" value="1"/>
</dbReference>
<feature type="region of interest" description="Disordered" evidence="4">
    <location>
        <begin position="161"/>
        <end position="185"/>
    </location>
</feature>
<dbReference type="SUPFAM" id="SSF52540">
    <property type="entry name" value="P-loop containing nucleoside triphosphate hydrolases"/>
    <property type="match status" value="1"/>
</dbReference>
<dbReference type="InterPro" id="IPR045086">
    <property type="entry name" value="OBG_GTPase"/>
</dbReference>
<feature type="region of interest" description="Disordered" evidence="4">
    <location>
        <begin position="612"/>
        <end position="635"/>
    </location>
</feature>
<dbReference type="PANTHER" id="PTHR11702:SF39">
    <property type="entry name" value="GTP-BINDING PROTEIN OBGC2-RELATED"/>
    <property type="match status" value="1"/>
</dbReference>
<evidence type="ECO:0008006" key="9">
    <source>
        <dbReference type="Google" id="ProtNLM"/>
    </source>
</evidence>
<dbReference type="InterPro" id="IPR036726">
    <property type="entry name" value="GTP1_OBG_dom_sf"/>
</dbReference>
<reference evidence="7 8" key="1">
    <citation type="submission" date="2017-08" db="EMBL/GenBank/DDBJ databases">
        <title>Acidophilic green algal genome provides insights into adaptation to an acidic environment.</title>
        <authorList>
            <person name="Hirooka S."/>
            <person name="Hirose Y."/>
            <person name="Kanesaki Y."/>
            <person name="Higuchi S."/>
            <person name="Fujiwara T."/>
            <person name="Onuma R."/>
            <person name="Era A."/>
            <person name="Ohbayashi R."/>
            <person name="Uzuka A."/>
            <person name="Nozaki H."/>
            <person name="Yoshikawa H."/>
            <person name="Miyagishima S.Y."/>
        </authorList>
    </citation>
    <scope>NUCLEOTIDE SEQUENCE [LARGE SCALE GENOMIC DNA]</scope>
    <source>
        <strain evidence="7 8">NIES-2499</strain>
    </source>
</reference>
<dbReference type="InterPro" id="IPR006073">
    <property type="entry name" value="GTP-bd"/>
</dbReference>
<accession>A0A250WS15</accession>
<evidence type="ECO:0000313" key="8">
    <source>
        <dbReference type="Proteomes" id="UP000232323"/>
    </source>
</evidence>
<feature type="region of interest" description="Disordered" evidence="4">
    <location>
        <begin position="331"/>
        <end position="361"/>
    </location>
</feature>